<evidence type="ECO:0000259" key="1">
    <source>
        <dbReference type="Pfam" id="PF13456"/>
    </source>
</evidence>
<dbReference type="Pfam" id="PF13456">
    <property type="entry name" value="RVT_3"/>
    <property type="match status" value="1"/>
</dbReference>
<comment type="caution">
    <text evidence="2">The sequence shown here is derived from an EMBL/GenBank/DDBJ whole genome shotgun (WGS) entry which is preliminary data.</text>
</comment>
<dbReference type="SUPFAM" id="SSF53098">
    <property type="entry name" value="Ribonuclease H-like"/>
    <property type="match status" value="2"/>
</dbReference>
<sequence>MGLVLQTPSGKQMEYAIRIGFKATNNEAKYKYLLAEFRVTTELGVESFDAFNDSQLVVNQVQGNYIAKDLLMVAYLDEVKAMSTKIKDFKICQIPREKNKKADALANLTLAFDFVSNMSVPLEFLKNPSIEIIKSVCQTEGLDLRSRRLFTKDISSLKWNETGQHTQENVTNARDLLYTVAKEVPNRHHRLFHQIGRGATSRQNHIEKTPEILYGRALFAVLGFPRFSSRTTQSNSTTTNSNCSYLTISHHFFTPGHPKENDQVEITNRTILRNLKARLEKSKSEWVEDLPSILWAYHTTSRIPTGEMPYSMVYGIELVIPMKIGMPSFRTSNFDEGNNEAKIRLNLDFFEEKREKVTPSTKEHNAGKPLQSCQNFQAGGSIGWMI</sequence>
<dbReference type="InterPro" id="IPR012337">
    <property type="entry name" value="RNaseH-like_sf"/>
</dbReference>
<dbReference type="InterPro" id="IPR002156">
    <property type="entry name" value="RNaseH_domain"/>
</dbReference>
<dbReference type="Proteomes" id="UP000585474">
    <property type="component" value="Unassembled WGS sequence"/>
</dbReference>
<protein>
    <recommendedName>
        <fullName evidence="1">RNase H type-1 domain-containing protein</fullName>
    </recommendedName>
</protein>
<dbReference type="PANTHER" id="PTHR48475">
    <property type="entry name" value="RIBONUCLEASE H"/>
    <property type="match status" value="1"/>
</dbReference>
<dbReference type="AlphaFoldDB" id="A0A7J0GUF5"/>
<name>A0A7J0GUF5_9ERIC</name>
<evidence type="ECO:0000313" key="3">
    <source>
        <dbReference type="Proteomes" id="UP000585474"/>
    </source>
</evidence>
<dbReference type="EMBL" id="BJWL01000024">
    <property type="protein sequence ID" value="GFZ14418.1"/>
    <property type="molecule type" value="Genomic_DNA"/>
</dbReference>
<dbReference type="CDD" id="cd09279">
    <property type="entry name" value="RNase_HI_like"/>
    <property type="match status" value="1"/>
</dbReference>
<organism evidence="2 3">
    <name type="scientific">Actinidia rufa</name>
    <dbReference type="NCBI Taxonomy" id="165716"/>
    <lineage>
        <taxon>Eukaryota</taxon>
        <taxon>Viridiplantae</taxon>
        <taxon>Streptophyta</taxon>
        <taxon>Embryophyta</taxon>
        <taxon>Tracheophyta</taxon>
        <taxon>Spermatophyta</taxon>
        <taxon>Magnoliopsida</taxon>
        <taxon>eudicotyledons</taxon>
        <taxon>Gunneridae</taxon>
        <taxon>Pentapetalae</taxon>
        <taxon>asterids</taxon>
        <taxon>Ericales</taxon>
        <taxon>Actinidiaceae</taxon>
        <taxon>Actinidia</taxon>
    </lineage>
</organism>
<proteinExistence type="predicted"/>
<dbReference type="OrthoDB" id="1163520at2759"/>
<dbReference type="GO" id="GO:0004523">
    <property type="term" value="F:RNA-DNA hybrid ribonuclease activity"/>
    <property type="evidence" value="ECO:0007669"/>
    <property type="project" value="InterPro"/>
</dbReference>
<feature type="domain" description="RNase H type-1" evidence="1">
    <location>
        <begin position="2"/>
        <end position="108"/>
    </location>
</feature>
<dbReference type="GO" id="GO:0003676">
    <property type="term" value="F:nucleic acid binding"/>
    <property type="evidence" value="ECO:0007669"/>
    <property type="project" value="InterPro"/>
</dbReference>
<reference evidence="2 3" key="1">
    <citation type="submission" date="2019-07" db="EMBL/GenBank/DDBJ databases">
        <title>De Novo Assembly of kiwifruit Actinidia rufa.</title>
        <authorList>
            <person name="Sugita-Konishi S."/>
            <person name="Sato K."/>
            <person name="Mori E."/>
            <person name="Abe Y."/>
            <person name="Kisaki G."/>
            <person name="Hamano K."/>
            <person name="Suezawa K."/>
            <person name="Otani M."/>
            <person name="Fukuda T."/>
            <person name="Manabe T."/>
            <person name="Gomi K."/>
            <person name="Tabuchi M."/>
            <person name="Akimitsu K."/>
            <person name="Kataoka I."/>
        </authorList>
    </citation>
    <scope>NUCLEOTIDE SEQUENCE [LARGE SCALE GENOMIC DNA]</scope>
    <source>
        <strain evidence="3">cv. Fuchu</strain>
    </source>
</reference>
<dbReference type="InterPro" id="IPR036397">
    <property type="entry name" value="RNaseH_sf"/>
</dbReference>
<dbReference type="Gene3D" id="3.30.420.10">
    <property type="entry name" value="Ribonuclease H-like superfamily/Ribonuclease H"/>
    <property type="match status" value="2"/>
</dbReference>
<accession>A0A7J0GUF5</accession>
<gene>
    <name evidence="2" type="ORF">Acr_24g0006080</name>
</gene>
<evidence type="ECO:0000313" key="2">
    <source>
        <dbReference type="EMBL" id="GFZ14418.1"/>
    </source>
</evidence>
<keyword evidence="3" id="KW-1185">Reference proteome</keyword>
<dbReference type="PANTHER" id="PTHR48475:SF1">
    <property type="entry name" value="RNASE H TYPE-1 DOMAIN-CONTAINING PROTEIN"/>
    <property type="match status" value="1"/>
</dbReference>